<dbReference type="EMBL" id="KV417494">
    <property type="protein sequence ID" value="KZP30268.1"/>
    <property type="molecule type" value="Genomic_DNA"/>
</dbReference>
<evidence type="ECO:0000313" key="2">
    <source>
        <dbReference type="EMBL" id="KZP30268.1"/>
    </source>
</evidence>
<dbReference type="AlphaFoldDB" id="A0A166T772"/>
<gene>
    <name evidence="2" type="ORF">FIBSPDRAFT_125845</name>
</gene>
<protein>
    <submittedName>
        <fullName evidence="2">Uncharacterized protein</fullName>
    </submittedName>
</protein>
<keyword evidence="3" id="KW-1185">Reference proteome</keyword>
<feature type="region of interest" description="Disordered" evidence="1">
    <location>
        <begin position="1"/>
        <end position="31"/>
    </location>
</feature>
<accession>A0A166T772</accession>
<dbReference type="Proteomes" id="UP000076532">
    <property type="component" value="Unassembled WGS sequence"/>
</dbReference>
<feature type="compositionally biased region" description="Polar residues" evidence="1">
    <location>
        <begin position="1"/>
        <end position="20"/>
    </location>
</feature>
<reference evidence="2 3" key="1">
    <citation type="journal article" date="2016" name="Mol. Biol. Evol.">
        <title>Comparative Genomics of Early-Diverging Mushroom-Forming Fungi Provides Insights into the Origins of Lignocellulose Decay Capabilities.</title>
        <authorList>
            <person name="Nagy L.G."/>
            <person name="Riley R."/>
            <person name="Tritt A."/>
            <person name="Adam C."/>
            <person name="Daum C."/>
            <person name="Floudas D."/>
            <person name="Sun H."/>
            <person name="Yadav J.S."/>
            <person name="Pangilinan J."/>
            <person name="Larsson K.H."/>
            <person name="Matsuura K."/>
            <person name="Barry K."/>
            <person name="Labutti K."/>
            <person name="Kuo R."/>
            <person name="Ohm R.A."/>
            <person name="Bhattacharya S.S."/>
            <person name="Shirouzu T."/>
            <person name="Yoshinaga Y."/>
            <person name="Martin F.M."/>
            <person name="Grigoriev I.V."/>
            <person name="Hibbett D.S."/>
        </authorList>
    </citation>
    <scope>NUCLEOTIDE SEQUENCE [LARGE SCALE GENOMIC DNA]</scope>
    <source>
        <strain evidence="2 3">CBS 109695</strain>
    </source>
</reference>
<evidence type="ECO:0000313" key="3">
    <source>
        <dbReference type="Proteomes" id="UP000076532"/>
    </source>
</evidence>
<organism evidence="2 3">
    <name type="scientific">Athelia psychrophila</name>
    <dbReference type="NCBI Taxonomy" id="1759441"/>
    <lineage>
        <taxon>Eukaryota</taxon>
        <taxon>Fungi</taxon>
        <taxon>Dikarya</taxon>
        <taxon>Basidiomycota</taxon>
        <taxon>Agaricomycotina</taxon>
        <taxon>Agaricomycetes</taxon>
        <taxon>Agaricomycetidae</taxon>
        <taxon>Atheliales</taxon>
        <taxon>Atheliaceae</taxon>
        <taxon>Athelia</taxon>
    </lineage>
</organism>
<proteinExistence type="predicted"/>
<sequence length="123" mass="13473">MQPMDSGTCTRDLTLQSTNSEPRKDDTAALKPLQMPEPSVHEALMTDRCRYRLHCRFGLIVCERTCGPGREQTPHGLGYALDQHASGCRRTGDCWASRLPLLSGGQTRGVIALLVSAAALRVH</sequence>
<name>A0A166T772_9AGAM</name>
<evidence type="ECO:0000256" key="1">
    <source>
        <dbReference type="SAM" id="MobiDB-lite"/>
    </source>
</evidence>